<keyword evidence="2" id="KW-0813">Transport</keyword>
<comment type="subcellular location">
    <subcellularLocation>
        <location evidence="1">Cell membrane</location>
        <topology evidence="1">Multi-pass membrane protein</topology>
    </subcellularLocation>
</comment>
<feature type="transmembrane region" description="Helical" evidence="7">
    <location>
        <begin position="288"/>
        <end position="306"/>
    </location>
</feature>
<feature type="transmembrane region" description="Helical" evidence="7">
    <location>
        <begin position="52"/>
        <end position="74"/>
    </location>
</feature>
<dbReference type="PROSITE" id="PS50850">
    <property type="entry name" value="MFS"/>
    <property type="match status" value="1"/>
</dbReference>
<evidence type="ECO:0000256" key="2">
    <source>
        <dbReference type="ARBA" id="ARBA00022448"/>
    </source>
</evidence>
<feature type="transmembrane region" description="Helical" evidence="7">
    <location>
        <begin position="166"/>
        <end position="192"/>
    </location>
</feature>
<organism evidence="9 10">
    <name type="scientific">Parasphingopyxis lamellibrachiae</name>
    <dbReference type="NCBI Taxonomy" id="680125"/>
    <lineage>
        <taxon>Bacteria</taxon>
        <taxon>Pseudomonadati</taxon>
        <taxon>Pseudomonadota</taxon>
        <taxon>Alphaproteobacteria</taxon>
        <taxon>Sphingomonadales</taxon>
        <taxon>Sphingomonadaceae</taxon>
        <taxon>Parasphingopyxis</taxon>
    </lineage>
</organism>
<keyword evidence="5 7" id="KW-1133">Transmembrane helix</keyword>
<keyword evidence="6 7" id="KW-0472">Membrane</keyword>
<reference evidence="9 10" key="1">
    <citation type="submission" date="2018-07" db="EMBL/GenBank/DDBJ databases">
        <title>Genomic Encyclopedia of Type Strains, Phase IV (KMG-IV): sequencing the most valuable type-strain genomes for metagenomic binning, comparative biology and taxonomic classification.</title>
        <authorList>
            <person name="Goeker M."/>
        </authorList>
    </citation>
    <scope>NUCLEOTIDE SEQUENCE [LARGE SCALE GENOMIC DNA]</scope>
    <source>
        <strain evidence="9 10">DSM 26725</strain>
    </source>
</reference>
<feature type="transmembrane region" description="Helical" evidence="7">
    <location>
        <begin position="227"/>
        <end position="250"/>
    </location>
</feature>
<evidence type="ECO:0000256" key="5">
    <source>
        <dbReference type="ARBA" id="ARBA00022989"/>
    </source>
</evidence>
<feature type="transmembrane region" description="Helical" evidence="7">
    <location>
        <begin position="20"/>
        <end position="40"/>
    </location>
</feature>
<name>A0A3D9FG31_9SPHN</name>
<dbReference type="CDD" id="cd06173">
    <property type="entry name" value="MFS_MefA_like"/>
    <property type="match status" value="1"/>
</dbReference>
<keyword evidence="10" id="KW-1185">Reference proteome</keyword>
<feature type="transmembrane region" description="Helical" evidence="7">
    <location>
        <begin position="80"/>
        <end position="103"/>
    </location>
</feature>
<dbReference type="InterPro" id="IPR036259">
    <property type="entry name" value="MFS_trans_sf"/>
</dbReference>
<feature type="transmembrane region" description="Helical" evidence="7">
    <location>
        <begin position="347"/>
        <end position="369"/>
    </location>
</feature>
<evidence type="ECO:0000256" key="1">
    <source>
        <dbReference type="ARBA" id="ARBA00004651"/>
    </source>
</evidence>
<feature type="transmembrane region" description="Helical" evidence="7">
    <location>
        <begin position="256"/>
        <end position="276"/>
    </location>
</feature>
<dbReference type="Pfam" id="PF05977">
    <property type="entry name" value="MFS_3"/>
    <property type="match status" value="1"/>
</dbReference>
<protein>
    <submittedName>
        <fullName evidence="9">Putative MFS family arabinose efflux permease</fullName>
    </submittedName>
</protein>
<dbReference type="Proteomes" id="UP000256310">
    <property type="component" value="Unassembled WGS sequence"/>
</dbReference>
<evidence type="ECO:0000256" key="7">
    <source>
        <dbReference type="SAM" id="Phobius"/>
    </source>
</evidence>
<proteinExistence type="predicted"/>
<dbReference type="PANTHER" id="PTHR23513:SF11">
    <property type="entry name" value="STAPHYLOFERRIN A TRANSPORTER"/>
    <property type="match status" value="1"/>
</dbReference>
<evidence type="ECO:0000259" key="8">
    <source>
        <dbReference type="PROSITE" id="PS50850"/>
    </source>
</evidence>
<accession>A0A3D9FG31</accession>
<evidence type="ECO:0000256" key="6">
    <source>
        <dbReference type="ARBA" id="ARBA00023136"/>
    </source>
</evidence>
<dbReference type="Gene3D" id="1.20.1250.20">
    <property type="entry name" value="MFS general substrate transporter like domains"/>
    <property type="match status" value="1"/>
</dbReference>
<evidence type="ECO:0000313" key="9">
    <source>
        <dbReference type="EMBL" id="RED16775.1"/>
    </source>
</evidence>
<dbReference type="GO" id="GO:0022857">
    <property type="term" value="F:transmembrane transporter activity"/>
    <property type="evidence" value="ECO:0007669"/>
    <property type="project" value="InterPro"/>
</dbReference>
<dbReference type="AlphaFoldDB" id="A0A3D9FG31"/>
<comment type="caution">
    <text evidence="9">The sequence shown here is derived from an EMBL/GenBank/DDBJ whole genome shotgun (WGS) entry which is preliminary data.</text>
</comment>
<feature type="transmembrane region" description="Helical" evidence="7">
    <location>
        <begin position="110"/>
        <end position="129"/>
    </location>
</feature>
<dbReference type="EMBL" id="QRDP01000004">
    <property type="protein sequence ID" value="RED16775.1"/>
    <property type="molecule type" value="Genomic_DNA"/>
</dbReference>
<dbReference type="PANTHER" id="PTHR23513">
    <property type="entry name" value="INTEGRAL MEMBRANE EFFLUX PROTEIN-RELATED"/>
    <property type="match status" value="1"/>
</dbReference>
<sequence length="407" mass="41535">MTGPASRWPGPLQIPLFRAIWATTVLSQLGSFIQIVATSWTMTALSASAAMVALVQTAANLPVMLFAVAAGALADMFDRRLVMLVAQLLMLVLSIGLALCAFLDLLTPALLLGFTFLIGCGTALHAPAWQASVGEIVPRRQIPSAVATNVFGNNIARSIGPAIGGAIVSVAGASFAFALNALSYGGVIAVLLRWKGSRGPSGPRPDFVRTLGAGFGYAFAQAPVRNLVLRTLAFGFGAAAIWALMPLVAIRLEGGAQLLGLLFACFGVGAMVGAMASIAIRERFGTDALIGLAVISVAAPLFLLGLTRSIPVAIFAHFIAGAGWVAALSTFNISVQLAVASSHVGRVLAIYQTTAFGGVALGSAAWGVLANHVGMPLAFVAAGGFLTLSGLVGALFALPVPAADQEG</sequence>
<feature type="transmembrane region" description="Helical" evidence="7">
    <location>
        <begin position="312"/>
        <end position="335"/>
    </location>
</feature>
<evidence type="ECO:0000313" key="10">
    <source>
        <dbReference type="Proteomes" id="UP000256310"/>
    </source>
</evidence>
<dbReference type="GO" id="GO:0005886">
    <property type="term" value="C:plasma membrane"/>
    <property type="evidence" value="ECO:0007669"/>
    <property type="project" value="UniProtKB-SubCell"/>
</dbReference>
<evidence type="ECO:0000256" key="4">
    <source>
        <dbReference type="ARBA" id="ARBA00022692"/>
    </source>
</evidence>
<dbReference type="SUPFAM" id="SSF103473">
    <property type="entry name" value="MFS general substrate transporter"/>
    <property type="match status" value="1"/>
</dbReference>
<dbReference type="InterPro" id="IPR010290">
    <property type="entry name" value="TM_effector"/>
</dbReference>
<evidence type="ECO:0000256" key="3">
    <source>
        <dbReference type="ARBA" id="ARBA00022475"/>
    </source>
</evidence>
<keyword evidence="4 7" id="KW-0812">Transmembrane</keyword>
<keyword evidence="3" id="KW-1003">Cell membrane</keyword>
<feature type="domain" description="Major facilitator superfamily (MFS) profile" evidence="8">
    <location>
        <begin position="16"/>
        <end position="401"/>
    </location>
</feature>
<feature type="transmembrane region" description="Helical" evidence="7">
    <location>
        <begin position="375"/>
        <end position="398"/>
    </location>
</feature>
<gene>
    <name evidence="9" type="ORF">DFR46_1805</name>
</gene>
<dbReference type="InterPro" id="IPR020846">
    <property type="entry name" value="MFS_dom"/>
</dbReference>